<feature type="domain" description="PAC" evidence="8">
    <location>
        <begin position="1630"/>
        <end position="1682"/>
    </location>
</feature>
<dbReference type="SUPFAM" id="SSF55781">
    <property type="entry name" value="GAF domain-like"/>
    <property type="match status" value="2"/>
</dbReference>
<keyword evidence="4" id="KW-0808">Transferase</keyword>
<proteinExistence type="predicted"/>
<dbReference type="Gene3D" id="3.30.200.20">
    <property type="entry name" value="Phosphorylase Kinase, domain 1"/>
    <property type="match status" value="1"/>
</dbReference>
<dbReference type="InterPro" id="IPR000014">
    <property type="entry name" value="PAS"/>
</dbReference>
<dbReference type="Pfam" id="PF00512">
    <property type="entry name" value="HisKA"/>
    <property type="match status" value="1"/>
</dbReference>
<dbReference type="InterPro" id="IPR003594">
    <property type="entry name" value="HATPase_dom"/>
</dbReference>
<dbReference type="Gene3D" id="3.30.565.10">
    <property type="entry name" value="Histidine kinase-like ATPase, C-terminal domain"/>
    <property type="match status" value="1"/>
</dbReference>
<evidence type="ECO:0000313" key="10">
    <source>
        <dbReference type="Proteomes" id="UP000618445"/>
    </source>
</evidence>
<dbReference type="Gene3D" id="3.30.450.40">
    <property type="match status" value="1"/>
</dbReference>
<dbReference type="InterPro" id="IPR003661">
    <property type="entry name" value="HisK_dim/P_dom"/>
</dbReference>
<evidence type="ECO:0000256" key="5">
    <source>
        <dbReference type="ARBA" id="ARBA00023012"/>
    </source>
</evidence>
<dbReference type="Gene3D" id="1.10.510.10">
    <property type="entry name" value="Transferase(Phosphotransferase) domain 1"/>
    <property type="match status" value="1"/>
</dbReference>
<dbReference type="Pfam" id="PF02518">
    <property type="entry name" value="HATPase_c"/>
    <property type="match status" value="1"/>
</dbReference>
<feature type="domain" description="Protein kinase" evidence="6">
    <location>
        <begin position="8"/>
        <end position="271"/>
    </location>
</feature>
<comment type="catalytic activity">
    <reaction evidence="1">
        <text>ATP + protein L-histidine = ADP + protein N-phospho-L-histidine.</text>
        <dbReference type="EC" id="2.7.13.3"/>
    </reaction>
</comment>
<dbReference type="InterPro" id="IPR053159">
    <property type="entry name" value="Hybrid_Histidine_Kinase"/>
</dbReference>
<dbReference type="CDD" id="cd14014">
    <property type="entry name" value="STKc_PknB_like"/>
    <property type="match status" value="1"/>
</dbReference>
<protein>
    <recommendedName>
        <fullName evidence="2">histidine kinase</fullName>
        <ecNumber evidence="2">2.7.13.3</ecNumber>
    </recommendedName>
</protein>
<name>A0ABR8C6Z9_9CYAN</name>
<dbReference type="InterPro" id="IPR041664">
    <property type="entry name" value="AAA_16"/>
</dbReference>
<sequence>MLVNIPKYQLVEKIYESSNSQVFRGIRQQDNLPVILKVLNTEFPTSQVIGRYKLEYEITRKLASNSVIHAYDLQRYQSGWLIVLEDFGGKSLAQILAQKKLSLMEFLNLAIQICEGVSEIHAANIIHKDLNPSNIVINPETQQLKIIDFGIASDLTKETLIPNHNQVIEGTLDYISPEQTGRMNRSLDYRTDIYSMGATFYQMLTERLPFESDHPLELIHYHLALEPIAPHLIYPQIPLVLSQIILRLLAKTAEERYQSAWGVKADLEKCLSQLQEKGEIASFELAQQDIADKFLISEKLYGRTREIENLLTAFARIADGVNSKGDLVEMVLISGYAGIGKSTLVQEIHKPIAQSQGYFISGKFEQYQRNIPYLAIIQAFQDLIKQLLTESTERLEQWRSQINVALGANSQMITQVIPSLELIIGKQADKSLSPNSSANISASEAQNRFNRVFQNFIRVFAQSDNPLVIFLDDLQWADRASLKLLEILATTNEAQTLLLIGAYRDNEVNPTHPIMQMIERIQQENGAINQLYLTALNLTDINQLIADTLHCAATNSLPLAKLVQQKTDGNPFFMNEFLKSLYSEGLLGFDYQSRKWRWLIAQIQEQGITDNIVSLMAGKIQKLSDRTQQLLQIAACIGNQFDLDTLVLASERSHIETIQSLRESICEGLILPLNPAHQSIHYGIELTDDHPAIAYRFVHDRIQQAAHSLISEVHQSVIHQRIGQQLLKNTSSEELESKVFDIVDQLNLSLGLISSQSDRDQLAQLNLLAAQKAKAATAYSNALLYVKTGVELLAIACWQNQYELSLNLYQLAVEVAYLNGDFEQMQDWANILTNHGKTLLAKIKVYEIQIQALVAQNHRLEAIAMGIDTLSLLEMALPKQLSPADLEIALQDFQEFLALHPVESLLEQPLMTDQIAIASVNILLSIAAAAYGSASDLYILIVLQLVRLSITKGNAIGSAYGYSACGLILCGLMNQMELGYQFGQLALQLLDQFESQELTAKTLVIVNVFIAHWKYHLQNTLQPLLNAYIIGIETGDYEFGAYGLCLHSQYLYFTGRELSGLAQEISGYETLISQLKQQTTLNWLYIYHQNILNLLGKSSDPCRLVGEVYNIDTMLPIHIQKADRIAIHMLYFHQVVLCYLFENYHLAIDHAAQVKLYEDAAIGVRSYAVFYLYESLANLAVYTHLTIAEQDQTMAKVDANLEKIQFWAEHAPMNFRHQQHLIEAERYRVLGQVLTAMDCYDLAIAEARENGYIQDQALANELAAKFYFAQNRLTIARAYMREARYYYLQWGALAKVQHLEKQYPILLENRLADKSSRKSLQKNSISTQSSSNSLHTLDLEAVIRASQAIASEIKLDQLLSTLMCILIENAGAQTGYLLLPKNLSNSSDSNNPELKMAFASHSPSSNQDQWMIEAIKTINYDHVVVLQSIPMDTISVDGNFYVPSSLVHYVARTQESVVLHNACQSGDFQNDPWIVQYQSKSLLCMPLLNQGRMTAIALLENSLVTDAFTPDRIEILNLLSAQAAISIVKARLLQQQEELNQSLQVEISERQLAEKERDRLIAILQASTDIIGMTSPQGKVIWSNIQAHKVQGLTPETDISDLTIVNYHPQWALEIIQNQGLPTAVQRGIWVGETALLTYEGTEIPVSQMIIAHKSAQGELEYISTIMRDISEAKERESALKRSEKTLQNLVAGTAAVTGKDFFPALVRHIAEALHVKYALVTELIGEELHSLAFWADGAMQPTISYLPARTPCELALENGEFICHSLLQQVFPEDLALGVMQADSYMGISLKDEHENAIGNLCIFDVQPLQDIERTRNILQVFASRASAELQRKAANEALYQLNQSLESRVKQRTAQLEAANKELESFAYSVSHDLRAPLRAIDGFSRILQEDYCDRLDGEGKRYLKIVRDNAKRMGELIDDLLNLSRCNRRELSRRLILTNNLIQQILIDFESEIVARQIEFTIADLPNCEADNSLLTQVWINLISNAIKYTGKLEKASIEIGWQLIDCQNVYFIRDNGAGFDMQYADKLFGVFQRMHLEKDFEGTGIGLAIAQRIIQRHGGKIWAEAKLNQGATFYFTIPDQSPNYL</sequence>
<dbReference type="InterPro" id="IPR029016">
    <property type="entry name" value="GAF-like_dom_sf"/>
</dbReference>
<dbReference type="SMART" id="SM00388">
    <property type="entry name" value="HisKA"/>
    <property type="match status" value="1"/>
</dbReference>
<dbReference type="SUPFAM" id="SSF47384">
    <property type="entry name" value="Homodimeric domain of signal transducing histidine kinase"/>
    <property type="match status" value="1"/>
</dbReference>
<dbReference type="InterPro" id="IPR000719">
    <property type="entry name" value="Prot_kinase_dom"/>
</dbReference>
<accession>A0ABR8C6Z9</accession>
<dbReference type="Pfam" id="PF00069">
    <property type="entry name" value="Pkinase"/>
    <property type="match status" value="1"/>
</dbReference>
<dbReference type="Pfam" id="PF01590">
    <property type="entry name" value="GAF"/>
    <property type="match status" value="1"/>
</dbReference>
<dbReference type="InterPro" id="IPR011009">
    <property type="entry name" value="Kinase-like_dom_sf"/>
</dbReference>
<dbReference type="Gene3D" id="3.40.50.300">
    <property type="entry name" value="P-loop containing nucleotide triphosphate hydrolases"/>
    <property type="match status" value="1"/>
</dbReference>
<dbReference type="SUPFAM" id="SSF55785">
    <property type="entry name" value="PYP-like sensor domain (PAS domain)"/>
    <property type="match status" value="1"/>
</dbReference>
<evidence type="ECO:0000256" key="4">
    <source>
        <dbReference type="ARBA" id="ARBA00022777"/>
    </source>
</evidence>
<gene>
    <name evidence="9" type="ORF">H6G05_04620</name>
</gene>
<evidence type="ECO:0000313" key="9">
    <source>
        <dbReference type="EMBL" id="MBD2316131.1"/>
    </source>
</evidence>
<feature type="domain" description="Histidine kinase" evidence="7">
    <location>
        <begin position="1871"/>
        <end position="2085"/>
    </location>
</feature>
<organism evidence="9 10">
    <name type="scientific">Phormidium tenue FACHB-1050</name>
    <dbReference type="NCBI Taxonomy" id="2692857"/>
    <lineage>
        <taxon>Bacteria</taxon>
        <taxon>Bacillati</taxon>
        <taxon>Cyanobacteriota</taxon>
        <taxon>Cyanophyceae</taxon>
        <taxon>Oscillatoriophycideae</taxon>
        <taxon>Oscillatoriales</taxon>
        <taxon>Oscillatoriaceae</taxon>
        <taxon>Phormidium</taxon>
    </lineage>
</organism>
<dbReference type="InterPro" id="IPR036097">
    <property type="entry name" value="HisK_dim/P_sf"/>
</dbReference>
<dbReference type="Gene3D" id="3.30.450.20">
    <property type="entry name" value="PAS domain"/>
    <property type="match status" value="1"/>
</dbReference>
<evidence type="ECO:0000259" key="8">
    <source>
        <dbReference type="PROSITE" id="PS50113"/>
    </source>
</evidence>
<keyword evidence="4" id="KW-0418">Kinase</keyword>
<dbReference type="InterPro" id="IPR027417">
    <property type="entry name" value="P-loop_NTPase"/>
</dbReference>
<keyword evidence="5" id="KW-0902">Two-component regulatory system</keyword>
<dbReference type="Proteomes" id="UP000618445">
    <property type="component" value="Unassembled WGS sequence"/>
</dbReference>
<dbReference type="SUPFAM" id="SSF52540">
    <property type="entry name" value="P-loop containing nucleoside triphosphate hydrolases"/>
    <property type="match status" value="1"/>
</dbReference>
<dbReference type="InterPro" id="IPR003018">
    <property type="entry name" value="GAF"/>
</dbReference>
<dbReference type="PANTHER" id="PTHR43642:SF1">
    <property type="entry name" value="HYBRID SIGNAL TRANSDUCTION HISTIDINE KINASE G"/>
    <property type="match status" value="1"/>
</dbReference>
<evidence type="ECO:0000256" key="2">
    <source>
        <dbReference type="ARBA" id="ARBA00012438"/>
    </source>
</evidence>
<dbReference type="SMART" id="SM00387">
    <property type="entry name" value="HATPase_c"/>
    <property type="match status" value="1"/>
</dbReference>
<evidence type="ECO:0000256" key="1">
    <source>
        <dbReference type="ARBA" id="ARBA00000085"/>
    </source>
</evidence>
<evidence type="ECO:0000256" key="3">
    <source>
        <dbReference type="ARBA" id="ARBA00022553"/>
    </source>
</evidence>
<dbReference type="Gene3D" id="1.10.287.130">
    <property type="match status" value="1"/>
</dbReference>
<dbReference type="PANTHER" id="PTHR43642">
    <property type="entry name" value="HYBRID SIGNAL TRANSDUCTION HISTIDINE KINASE G"/>
    <property type="match status" value="1"/>
</dbReference>
<dbReference type="SUPFAM" id="SSF56112">
    <property type="entry name" value="Protein kinase-like (PK-like)"/>
    <property type="match status" value="1"/>
</dbReference>
<dbReference type="SMART" id="SM00065">
    <property type="entry name" value="GAF"/>
    <property type="match status" value="2"/>
</dbReference>
<dbReference type="InterPro" id="IPR035965">
    <property type="entry name" value="PAS-like_dom_sf"/>
</dbReference>
<dbReference type="NCBIfam" id="TIGR00229">
    <property type="entry name" value="sensory_box"/>
    <property type="match status" value="1"/>
</dbReference>
<keyword evidence="3" id="KW-0597">Phosphoprotein</keyword>
<dbReference type="InterPro" id="IPR036890">
    <property type="entry name" value="HATPase_C_sf"/>
</dbReference>
<dbReference type="PROSITE" id="PS50113">
    <property type="entry name" value="PAC"/>
    <property type="match status" value="1"/>
</dbReference>
<dbReference type="SUPFAM" id="SSF55874">
    <property type="entry name" value="ATPase domain of HSP90 chaperone/DNA topoisomerase II/histidine kinase"/>
    <property type="match status" value="1"/>
</dbReference>
<keyword evidence="10" id="KW-1185">Reference proteome</keyword>
<evidence type="ECO:0000259" key="6">
    <source>
        <dbReference type="PROSITE" id="PS50011"/>
    </source>
</evidence>
<reference evidence="9 10" key="1">
    <citation type="journal article" date="2020" name="ISME J.">
        <title>Comparative genomics reveals insights into cyanobacterial evolution and habitat adaptation.</title>
        <authorList>
            <person name="Chen M.Y."/>
            <person name="Teng W.K."/>
            <person name="Zhao L."/>
            <person name="Hu C.X."/>
            <person name="Zhou Y.K."/>
            <person name="Han B.P."/>
            <person name="Song L.R."/>
            <person name="Shu W.S."/>
        </authorList>
    </citation>
    <scope>NUCLEOTIDE SEQUENCE [LARGE SCALE GENOMIC DNA]</scope>
    <source>
        <strain evidence="9 10">FACHB-1050</strain>
    </source>
</reference>
<dbReference type="InterPro" id="IPR000700">
    <property type="entry name" value="PAS-assoc_C"/>
</dbReference>
<comment type="caution">
    <text evidence="9">The sequence shown here is derived from an EMBL/GenBank/DDBJ whole genome shotgun (WGS) entry which is preliminary data.</text>
</comment>
<dbReference type="EC" id="2.7.13.3" evidence="2"/>
<dbReference type="Pfam" id="PF13191">
    <property type="entry name" value="AAA_16"/>
    <property type="match status" value="1"/>
</dbReference>
<dbReference type="PROSITE" id="PS50011">
    <property type="entry name" value="PROTEIN_KINASE_DOM"/>
    <property type="match status" value="1"/>
</dbReference>
<dbReference type="InterPro" id="IPR005467">
    <property type="entry name" value="His_kinase_dom"/>
</dbReference>
<evidence type="ECO:0000259" key="7">
    <source>
        <dbReference type="PROSITE" id="PS50109"/>
    </source>
</evidence>
<dbReference type="InterPro" id="IPR004358">
    <property type="entry name" value="Sig_transdc_His_kin-like_C"/>
</dbReference>
<dbReference type="PROSITE" id="PS50109">
    <property type="entry name" value="HIS_KIN"/>
    <property type="match status" value="1"/>
</dbReference>
<dbReference type="PRINTS" id="PR00344">
    <property type="entry name" value="BCTRLSENSOR"/>
</dbReference>
<dbReference type="EMBL" id="JACJQY010000005">
    <property type="protein sequence ID" value="MBD2316131.1"/>
    <property type="molecule type" value="Genomic_DNA"/>
</dbReference>
<dbReference type="CDD" id="cd00082">
    <property type="entry name" value="HisKA"/>
    <property type="match status" value="1"/>
</dbReference>